<keyword evidence="2" id="KW-1185">Reference proteome</keyword>
<proteinExistence type="predicted"/>
<dbReference type="AlphaFoldDB" id="A0A8S1RGJ2"/>
<dbReference type="Proteomes" id="UP000692954">
    <property type="component" value="Unassembled WGS sequence"/>
</dbReference>
<protein>
    <submittedName>
        <fullName evidence="1">Uncharacterized protein</fullName>
    </submittedName>
</protein>
<organism evidence="1 2">
    <name type="scientific">Paramecium sonneborni</name>
    <dbReference type="NCBI Taxonomy" id="65129"/>
    <lineage>
        <taxon>Eukaryota</taxon>
        <taxon>Sar</taxon>
        <taxon>Alveolata</taxon>
        <taxon>Ciliophora</taxon>
        <taxon>Intramacronucleata</taxon>
        <taxon>Oligohymenophorea</taxon>
        <taxon>Peniculida</taxon>
        <taxon>Parameciidae</taxon>
        <taxon>Paramecium</taxon>
    </lineage>
</organism>
<evidence type="ECO:0000313" key="2">
    <source>
        <dbReference type="Proteomes" id="UP000692954"/>
    </source>
</evidence>
<reference evidence="1" key="1">
    <citation type="submission" date="2021-01" db="EMBL/GenBank/DDBJ databases">
        <authorList>
            <consortium name="Genoscope - CEA"/>
            <person name="William W."/>
        </authorList>
    </citation>
    <scope>NUCLEOTIDE SEQUENCE</scope>
</reference>
<comment type="caution">
    <text evidence="1">The sequence shown here is derived from an EMBL/GenBank/DDBJ whole genome shotgun (WGS) entry which is preliminary data.</text>
</comment>
<sequence length="43" mass="5284">MCEQIQQQINQITVLRKTNKQNEEIHTHYQQLLNTQKIEEILY</sequence>
<dbReference type="EMBL" id="CAJJDN010000177">
    <property type="protein sequence ID" value="CAD8127501.1"/>
    <property type="molecule type" value="Genomic_DNA"/>
</dbReference>
<accession>A0A8S1RGJ2</accession>
<name>A0A8S1RGJ2_9CILI</name>
<gene>
    <name evidence="1" type="ORF">PSON_ATCC_30995.1.T1770043</name>
</gene>
<evidence type="ECO:0000313" key="1">
    <source>
        <dbReference type="EMBL" id="CAD8127501.1"/>
    </source>
</evidence>